<dbReference type="Pfam" id="PF10502">
    <property type="entry name" value="Peptidase_S26"/>
    <property type="match status" value="1"/>
</dbReference>
<feature type="active site" evidence="11">
    <location>
        <position position="40"/>
    </location>
</feature>
<evidence type="ECO:0000313" key="16">
    <source>
        <dbReference type="Proteomes" id="UP000050398"/>
    </source>
</evidence>
<feature type="active site" evidence="11">
    <location>
        <position position="81"/>
    </location>
</feature>
<dbReference type="InterPro" id="IPR019757">
    <property type="entry name" value="Pept_S26A_signal_pept_1_Lys-AS"/>
</dbReference>
<evidence type="ECO:0000256" key="7">
    <source>
        <dbReference type="ARBA" id="ARBA00022692"/>
    </source>
</evidence>
<dbReference type="GO" id="GO:0006465">
    <property type="term" value="P:signal peptide processing"/>
    <property type="evidence" value="ECO:0007669"/>
    <property type="project" value="InterPro"/>
</dbReference>
<dbReference type="OrthoDB" id="9802919at2"/>
<sequence>MREEVKREGLEWIKALGIGLIIFIIIRTFLFSNYVVEGESMMPTLQDGNKLVVNKIGYHIGELDRFDVVVFHANEKEDYVKRIIGLPGDKIVYKDDKLYVNGEYYPEPYLKKFKQEYIGSKLTGDFTLQEITGEKIVPKGKIFVLGDNRRGSMDSRYFGFVDREQIVGKVDLRYWPINEWDVQFRK</sequence>
<dbReference type="PRINTS" id="PR00727">
    <property type="entry name" value="LEADERPTASE"/>
</dbReference>
<dbReference type="InterPro" id="IPR019533">
    <property type="entry name" value="Peptidase_S26"/>
</dbReference>
<dbReference type="InterPro" id="IPR019756">
    <property type="entry name" value="Pept_S26A_signal_pept_1_Ser-AS"/>
</dbReference>
<evidence type="ECO:0000256" key="12">
    <source>
        <dbReference type="RuleBase" id="RU003993"/>
    </source>
</evidence>
<proteinExistence type="inferred from homology"/>
<evidence type="ECO:0000256" key="11">
    <source>
        <dbReference type="PIRSR" id="PIRSR600223-1"/>
    </source>
</evidence>
<dbReference type="Proteomes" id="UP000050398">
    <property type="component" value="Unassembled WGS sequence"/>
</dbReference>
<organism evidence="15 16">
    <name type="scientific">Rossellomorea vietnamensis</name>
    <dbReference type="NCBI Taxonomy" id="218284"/>
    <lineage>
        <taxon>Bacteria</taxon>
        <taxon>Bacillati</taxon>
        <taxon>Bacillota</taxon>
        <taxon>Bacilli</taxon>
        <taxon>Bacillales</taxon>
        <taxon>Bacillaceae</taxon>
        <taxon>Rossellomorea</taxon>
    </lineage>
</organism>
<dbReference type="CDD" id="cd06530">
    <property type="entry name" value="S26_SPase_I"/>
    <property type="match status" value="1"/>
</dbReference>
<dbReference type="GO" id="GO:0005886">
    <property type="term" value="C:plasma membrane"/>
    <property type="evidence" value="ECO:0007669"/>
    <property type="project" value="UniProtKB-SubCell"/>
</dbReference>
<evidence type="ECO:0000256" key="10">
    <source>
        <dbReference type="ARBA" id="ARBA00023136"/>
    </source>
</evidence>
<dbReference type="eggNOG" id="COG0681">
    <property type="taxonomic scope" value="Bacteria"/>
</dbReference>
<evidence type="ECO:0000256" key="2">
    <source>
        <dbReference type="ARBA" id="ARBA00004401"/>
    </source>
</evidence>
<dbReference type="InterPro" id="IPR036286">
    <property type="entry name" value="LexA/Signal_pep-like_sf"/>
</dbReference>
<keyword evidence="7 12" id="KW-0812">Transmembrane</keyword>
<comment type="caution">
    <text evidence="15">The sequence shown here is derived from an EMBL/GenBank/DDBJ whole genome shotgun (WGS) entry which is preliminary data.</text>
</comment>
<dbReference type="InterPro" id="IPR000223">
    <property type="entry name" value="Pept_S26A_signal_pept_1"/>
</dbReference>
<comment type="subcellular location">
    <subcellularLocation>
        <location evidence="2">Cell membrane</location>
        <topology evidence="2">Single-pass type II membrane protein</topology>
    </subcellularLocation>
    <subcellularLocation>
        <location evidence="13">Membrane</location>
        <topology evidence="13">Single-pass type II membrane protein</topology>
    </subcellularLocation>
</comment>
<evidence type="ECO:0000256" key="13">
    <source>
        <dbReference type="RuleBase" id="RU362042"/>
    </source>
</evidence>
<dbReference type="EMBL" id="LIXZ01000001">
    <property type="protein sequence ID" value="KPL61486.1"/>
    <property type="molecule type" value="Genomic_DNA"/>
</dbReference>
<evidence type="ECO:0000259" key="14">
    <source>
        <dbReference type="Pfam" id="PF10502"/>
    </source>
</evidence>
<dbReference type="InterPro" id="IPR019758">
    <property type="entry name" value="Pept_S26A_signal_pept_1_CS"/>
</dbReference>
<evidence type="ECO:0000256" key="6">
    <source>
        <dbReference type="ARBA" id="ARBA00022670"/>
    </source>
</evidence>
<dbReference type="AlphaFoldDB" id="A0A0P6WL48"/>
<feature type="transmembrane region" description="Helical" evidence="12">
    <location>
        <begin position="12"/>
        <end position="36"/>
    </location>
</feature>
<evidence type="ECO:0000313" key="15">
    <source>
        <dbReference type="EMBL" id="KPL61486.1"/>
    </source>
</evidence>
<evidence type="ECO:0000256" key="9">
    <source>
        <dbReference type="ARBA" id="ARBA00022989"/>
    </source>
</evidence>
<dbReference type="PROSITE" id="PS00501">
    <property type="entry name" value="SPASE_I_1"/>
    <property type="match status" value="1"/>
</dbReference>
<keyword evidence="9 12" id="KW-1133">Transmembrane helix</keyword>
<keyword evidence="6 12" id="KW-0645">Protease</keyword>
<protein>
    <recommendedName>
        <fullName evidence="4 12">Signal peptidase I</fullName>
        <ecNumber evidence="4 12">3.4.21.89</ecNumber>
    </recommendedName>
</protein>
<evidence type="ECO:0000256" key="4">
    <source>
        <dbReference type="ARBA" id="ARBA00013208"/>
    </source>
</evidence>
<dbReference type="PANTHER" id="PTHR43390">
    <property type="entry name" value="SIGNAL PEPTIDASE I"/>
    <property type="match status" value="1"/>
</dbReference>
<evidence type="ECO:0000256" key="1">
    <source>
        <dbReference type="ARBA" id="ARBA00000677"/>
    </source>
</evidence>
<evidence type="ECO:0000256" key="3">
    <source>
        <dbReference type="ARBA" id="ARBA00009370"/>
    </source>
</evidence>
<name>A0A0P6WL48_9BACI</name>
<evidence type="ECO:0000256" key="8">
    <source>
        <dbReference type="ARBA" id="ARBA00022801"/>
    </source>
</evidence>
<accession>A0A0P6WL48</accession>
<evidence type="ECO:0000256" key="5">
    <source>
        <dbReference type="ARBA" id="ARBA00022475"/>
    </source>
</evidence>
<dbReference type="SUPFAM" id="SSF51306">
    <property type="entry name" value="LexA/Signal peptidase"/>
    <property type="match status" value="1"/>
</dbReference>
<keyword evidence="10 12" id="KW-0472">Membrane</keyword>
<reference evidence="15 16" key="1">
    <citation type="submission" date="2015-08" db="EMBL/GenBank/DDBJ databases">
        <title>Draft Genome Sequence of Bacillus vietnamensis UCD-SED5.</title>
        <authorList>
            <person name="Lee R.D."/>
            <person name="Jospin G."/>
            <person name="Lang J.M."/>
            <person name="Coil D.A."/>
            <person name="Eisen J.A."/>
        </authorList>
    </citation>
    <scope>NUCLEOTIDE SEQUENCE [LARGE SCALE GENOMIC DNA]</scope>
    <source>
        <strain evidence="15 16">UCD-SED5</strain>
    </source>
</reference>
<feature type="domain" description="Peptidase S26" evidence="14">
    <location>
        <begin position="10"/>
        <end position="175"/>
    </location>
</feature>
<keyword evidence="5" id="KW-1003">Cell membrane</keyword>
<comment type="similarity">
    <text evidence="3 13">Belongs to the peptidase S26 family.</text>
</comment>
<dbReference type="PATRIC" id="fig|218284.4.peg.492"/>
<dbReference type="NCBIfam" id="TIGR02227">
    <property type="entry name" value="sigpep_I_bact"/>
    <property type="match status" value="1"/>
</dbReference>
<dbReference type="GO" id="GO:0004252">
    <property type="term" value="F:serine-type endopeptidase activity"/>
    <property type="evidence" value="ECO:0007669"/>
    <property type="project" value="InterPro"/>
</dbReference>
<dbReference type="PROSITE" id="PS00760">
    <property type="entry name" value="SPASE_I_2"/>
    <property type="match status" value="1"/>
</dbReference>
<dbReference type="FunFam" id="2.10.109.10:FF:000008">
    <property type="entry name" value="Signal peptidase I"/>
    <property type="match status" value="1"/>
</dbReference>
<gene>
    <name evidence="15" type="ORF">AM506_02330</name>
</gene>
<comment type="catalytic activity">
    <reaction evidence="1 12">
        <text>Cleavage of hydrophobic, N-terminal signal or leader sequences from secreted and periplasmic proteins.</text>
        <dbReference type="EC" id="3.4.21.89"/>
    </reaction>
</comment>
<keyword evidence="8 12" id="KW-0378">Hydrolase</keyword>
<dbReference type="GO" id="GO:0009003">
    <property type="term" value="F:signal peptidase activity"/>
    <property type="evidence" value="ECO:0007669"/>
    <property type="project" value="UniProtKB-EC"/>
</dbReference>
<dbReference type="EC" id="3.4.21.89" evidence="4 12"/>
<dbReference type="PANTHER" id="PTHR43390:SF1">
    <property type="entry name" value="CHLOROPLAST PROCESSING PEPTIDASE"/>
    <property type="match status" value="1"/>
</dbReference>
<dbReference type="PROSITE" id="PS00761">
    <property type="entry name" value="SPASE_I_3"/>
    <property type="match status" value="1"/>
</dbReference>
<dbReference type="Gene3D" id="2.10.109.10">
    <property type="entry name" value="Umud Fragment, subunit A"/>
    <property type="match status" value="1"/>
</dbReference>
<dbReference type="RefSeq" id="WP_060670401.1">
    <property type="nucleotide sequence ID" value="NZ_JBCNGU010000008.1"/>
</dbReference>